<dbReference type="Gene3D" id="3.40.50.11440">
    <property type="match status" value="1"/>
</dbReference>
<dbReference type="Proteomes" id="UP000176244">
    <property type="component" value="Unassembled WGS sequence"/>
</dbReference>
<evidence type="ECO:0000259" key="1">
    <source>
        <dbReference type="Pfam" id="PF09861"/>
    </source>
</evidence>
<dbReference type="NCBIfam" id="NF033504">
    <property type="entry name" value="Ni_dep_LarA"/>
    <property type="match status" value="1"/>
</dbReference>
<dbReference type="InterPro" id="IPR018657">
    <property type="entry name" value="LarA-like_N"/>
</dbReference>
<feature type="domain" description="Lactate racemase C-terminal" evidence="2">
    <location>
        <begin position="270"/>
        <end position="409"/>
    </location>
</feature>
<dbReference type="EMBL" id="LKEU01000027">
    <property type="protein sequence ID" value="OFV70934.1"/>
    <property type="molecule type" value="Genomic_DNA"/>
</dbReference>
<organism evidence="3 4">
    <name type="scientific">Acetobacterium wieringae</name>
    <dbReference type="NCBI Taxonomy" id="52694"/>
    <lineage>
        <taxon>Bacteria</taxon>
        <taxon>Bacillati</taxon>
        <taxon>Bacillota</taxon>
        <taxon>Clostridia</taxon>
        <taxon>Eubacteriales</taxon>
        <taxon>Eubacteriaceae</taxon>
        <taxon>Acetobacterium</taxon>
    </lineage>
</organism>
<feature type="domain" description="LarA-like N-terminal" evidence="1">
    <location>
        <begin position="8"/>
        <end position="201"/>
    </location>
</feature>
<evidence type="ECO:0000259" key="2">
    <source>
        <dbReference type="Pfam" id="PF21113"/>
    </source>
</evidence>
<dbReference type="PANTHER" id="PTHR33171:SF17">
    <property type="entry name" value="LARA-LIKE N-TERMINAL DOMAIN-CONTAINING PROTEIN"/>
    <property type="match status" value="1"/>
</dbReference>
<evidence type="ECO:0000313" key="4">
    <source>
        <dbReference type="Proteomes" id="UP000176244"/>
    </source>
</evidence>
<dbReference type="InterPro" id="IPR048520">
    <property type="entry name" value="LarA_C"/>
</dbReference>
<sequence length="416" mass="45433">MKIDIAIGKEKQTVNIPEKNLAAILTPNPIEVTTKGEEAVCAALQNPIGTAALKELIKPGEKVVIITSDITRPLPSHVVLPPILHELKKKGIRWEDITIVFALGSHRKHSPEEMKKLVGDYIYSTVRCVDGDPKDFVNMGKTKHGTPVDVTRIVAEADRRICLGNIEYHYFAGYSGGAKAIMPGVSTRAAIQKNHSCMVDPLAVAGKIDDNPVRQDLEEAIEYCPIDFIVNVILDEKKNVIHAVAGHYIEAHREGCKFLDQLYSKPIDALADIVIVSQGGAPKDLNLYQTQKALDNAKHAVRDGGIIILVGACEEGFGEGVFEKWLLAAEDSQSLIERIKNDFQLGGHKAAAIAMVLEKSEIFFVSKMKPEVVESIFMQPYITVQGALKAAFNKLGPDAKVLVMPHGGSTLPIIKQ</sequence>
<dbReference type="OrthoDB" id="9770545at2"/>
<comment type="caution">
    <text evidence="3">The sequence shown here is derived from an EMBL/GenBank/DDBJ whole genome shotgun (WGS) entry which is preliminary data.</text>
</comment>
<dbReference type="InterPro" id="IPR043166">
    <property type="entry name" value="LarA-like_C"/>
</dbReference>
<dbReference type="Pfam" id="PF21113">
    <property type="entry name" value="LarA_C"/>
    <property type="match status" value="1"/>
</dbReference>
<gene>
    <name evidence="3" type="ORF">ACWI_15200</name>
</gene>
<evidence type="ECO:0000313" key="3">
    <source>
        <dbReference type="EMBL" id="OFV70934.1"/>
    </source>
</evidence>
<dbReference type="AlphaFoldDB" id="A0A1F2PJ37"/>
<accession>A0A1F2PJ37</accession>
<dbReference type="RefSeq" id="WP_070370839.1">
    <property type="nucleotide sequence ID" value="NZ_LKEU01000027.1"/>
</dbReference>
<dbReference type="PANTHER" id="PTHR33171">
    <property type="entry name" value="LAR_N DOMAIN-CONTAINING PROTEIN"/>
    <property type="match status" value="1"/>
</dbReference>
<reference evidence="3 4" key="1">
    <citation type="submission" date="2015-09" db="EMBL/GenBank/DDBJ databases">
        <title>Genome sequence of Acetobacterium wieringae DSM 1911.</title>
        <authorList>
            <person name="Poehlein A."/>
            <person name="Bengelsdorf F.R."/>
            <person name="Schiel-Bengelsdorf B."/>
            <person name="Duerre P."/>
            <person name="Daniel R."/>
        </authorList>
    </citation>
    <scope>NUCLEOTIDE SEQUENCE [LARGE SCALE GENOMIC DNA]</scope>
    <source>
        <strain evidence="3 4">DSM 1911</strain>
    </source>
</reference>
<dbReference type="InterPro" id="IPR048068">
    <property type="entry name" value="LarA-like"/>
</dbReference>
<dbReference type="GO" id="GO:0050043">
    <property type="term" value="F:lactate racemase activity"/>
    <property type="evidence" value="ECO:0007669"/>
    <property type="project" value="InterPro"/>
</dbReference>
<proteinExistence type="predicted"/>
<protein>
    <submittedName>
        <fullName evidence="3">Uncharacterized protein</fullName>
    </submittedName>
</protein>
<name>A0A1F2PJ37_9FIRM</name>
<dbReference type="Pfam" id="PF09861">
    <property type="entry name" value="Lar_N"/>
    <property type="match status" value="1"/>
</dbReference>
<dbReference type="STRING" id="52694.ACWI_15200"/>
<dbReference type="InterPro" id="IPR047926">
    <property type="entry name" value="Ni_dep_LarA"/>
</dbReference>
<dbReference type="Gene3D" id="3.90.226.30">
    <property type="match status" value="1"/>
</dbReference>